<feature type="transmembrane region" description="Helical" evidence="1">
    <location>
        <begin position="25"/>
        <end position="43"/>
    </location>
</feature>
<comment type="caution">
    <text evidence="2">The sequence shown here is derived from an EMBL/GenBank/DDBJ whole genome shotgun (WGS) entry which is preliminary data.</text>
</comment>
<evidence type="ECO:0000313" key="3">
    <source>
        <dbReference type="Proteomes" id="UP001530400"/>
    </source>
</evidence>
<dbReference type="InterPro" id="IPR027417">
    <property type="entry name" value="P-loop_NTPase"/>
</dbReference>
<organism evidence="2 3">
    <name type="scientific">Cyclotella atomus</name>
    <dbReference type="NCBI Taxonomy" id="382360"/>
    <lineage>
        <taxon>Eukaryota</taxon>
        <taxon>Sar</taxon>
        <taxon>Stramenopiles</taxon>
        <taxon>Ochrophyta</taxon>
        <taxon>Bacillariophyta</taxon>
        <taxon>Coscinodiscophyceae</taxon>
        <taxon>Thalassiosirophycidae</taxon>
        <taxon>Stephanodiscales</taxon>
        <taxon>Stephanodiscaceae</taxon>
        <taxon>Cyclotella</taxon>
    </lineage>
</organism>
<evidence type="ECO:0000313" key="2">
    <source>
        <dbReference type="EMBL" id="KAL3771422.1"/>
    </source>
</evidence>
<proteinExistence type="predicted"/>
<reference evidence="2 3" key="1">
    <citation type="submission" date="2024-10" db="EMBL/GenBank/DDBJ databases">
        <title>Updated reference genomes for cyclostephanoid diatoms.</title>
        <authorList>
            <person name="Roberts W.R."/>
            <person name="Alverson A.J."/>
        </authorList>
    </citation>
    <scope>NUCLEOTIDE SEQUENCE [LARGE SCALE GENOMIC DNA]</scope>
    <source>
        <strain evidence="2 3">AJA010-31</strain>
    </source>
</reference>
<evidence type="ECO:0008006" key="4">
    <source>
        <dbReference type="Google" id="ProtNLM"/>
    </source>
</evidence>
<dbReference type="EMBL" id="JALLPJ020001287">
    <property type="protein sequence ID" value="KAL3771422.1"/>
    <property type="molecule type" value="Genomic_DNA"/>
</dbReference>
<keyword evidence="3" id="KW-1185">Reference proteome</keyword>
<feature type="transmembrane region" description="Helical" evidence="1">
    <location>
        <begin position="73"/>
        <end position="92"/>
    </location>
</feature>
<keyword evidence="1" id="KW-1133">Transmembrane helix</keyword>
<gene>
    <name evidence="2" type="ORF">ACHAWO_009085</name>
</gene>
<dbReference type="AlphaFoldDB" id="A0ABD3N6C7"/>
<accession>A0ABD3N6C7</accession>
<name>A0ABD3N6C7_9STRA</name>
<dbReference type="Proteomes" id="UP001530400">
    <property type="component" value="Unassembled WGS sequence"/>
</dbReference>
<dbReference type="SUPFAM" id="SSF52540">
    <property type="entry name" value="P-loop containing nucleoside triphosphate hydrolases"/>
    <property type="match status" value="1"/>
</dbReference>
<evidence type="ECO:0000256" key="1">
    <source>
        <dbReference type="SAM" id="Phobius"/>
    </source>
</evidence>
<protein>
    <recommendedName>
        <fullName evidence="4">G domain-containing protein</fullName>
    </recommendedName>
</protein>
<feature type="transmembrane region" description="Helical" evidence="1">
    <location>
        <begin position="50"/>
        <end position="67"/>
    </location>
</feature>
<keyword evidence="1" id="KW-0472">Membrane</keyword>
<sequence length="511" mass="58525">MAIFPITQLLKSLLPAPIQQNIDVATFFALLSYILFLINWLVTTDWIEKLHLFSGALCAVGVFYLHYSEVAFLAAYEAPFVVLWLTLLYYHVSTWRNNYARVKNELDSSTAVAASMRPFKGSIFRYFIVMPVTKNASNQWNPPPFKNTVHVILMAGYSFLLGLHVIPFFTPMHCLADSGDGMSILQHLSQMVMPSTSVQDPSFLCCRYNYAMTGFDLDLVQGNYCSGRVRVAFAGSWSTGKTYLIGGLLGHNYSTAQSAPAPTTDKFVCVTAGAPYHDPIRSDDYEQRRHCEIMEHVNDVVRASCDGKAMSNVLDVADENTEFGDFVFFDMPGWQSEYASDCTYRTYFQQLLDKVDFTYVVWDVSHGKIEEEFASFFRNKARGVHYELIYNRYTSGSADMSFLNQQYAKMSTGKEIMSEMYTTKVHENTTENLLIFEDDILRLRSKIKSVNQTVHDNRKKMMKENLIQHRDLISGLTSLRRLKILNRMVEEDLNLHVKPATYRMRWLGLEL</sequence>
<dbReference type="Gene3D" id="3.40.50.300">
    <property type="entry name" value="P-loop containing nucleotide triphosphate hydrolases"/>
    <property type="match status" value="1"/>
</dbReference>
<keyword evidence="1" id="KW-0812">Transmembrane</keyword>
<feature type="transmembrane region" description="Helical" evidence="1">
    <location>
        <begin position="149"/>
        <end position="169"/>
    </location>
</feature>